<name>A0A940S252_9RHOB</name>
<dbReference type="RefSeq" id="WP_209358809.1">
    <property type="nucleotide sequence ID" value="NZ_JAGISH010000001.1"/>
</dbReference>
<keyword evidence="2" id="KW-1185">Reference proteome</keyword>
<dbReference type="AlphaFoldDB" id="A0A940S252"/>
<accession>A0A940S252</accession>
<dbReference type="Proteomes" id="UP000675940">
    <property type="component" value="Unassembled WGS sequence"/>
</dbReference>
<sequence length="240" mass="26484">MIELMTPKGVTPMEIRLSGKITDDDYEDVLVPALEAAIEAHDRVRLLVEIADFKGYELDALVEDARIGLKHWNGFDRVAVVSGVTLLNRVIKGFSLLYPCPVAVFAPGEADEARRWLRESLGAIHQEDLGDGVLRVALMGKLEASAYEGEAEDLNAFVRAHDGFRMLLDLREFDGWQGLGAIGRHFRLVRDHKAALRKAAIVGDAGWQKLAVRAGREVLGVDAEFFDADSFDAAVAWLKS</sequence>
<dbReference type="InterPro" id="IPR021866">
    <property type="entry name" value="SpoIIAA-like"/>
</dbReference>
<comment type="caution">
    <text evidence="1">The sequence shown here is derived from an EMBL/GenBank/DDBJ whole genome shotgun (WGS) entry which is preliminary data.</text>
</comment>
<dbReference type="Pfam" id="PF11964">
    <property type="entry name" value="SpoIIAA-like"/>
    <property type="match status" value="2"/>
</dbReference>
<dbReference type="InterPro" id="IPR036513">
    <property type="entry name" value="STAS_dom_sf"/>
</dbReference>
<reference evidence="1" key="1">
    <citation type="submission" date="2021-03" db="EMBL/GenBank/DDBJ databases">
        <title>Sagittula salina sp. nov. strain M10.9X isolated from the marine waste.</title>
        <authorList>
            <person name="Satari L."/>
            <person name="Molina-Menor E."/>
            <person name="Vidal-Verdu A."/>
            <person name="Pascual J."/>
            <person name="Pereto J."/>
            <person name="Porcar M."/>
        </authorList>
    </citation>
    <scope>NUCLEOTIDE SEQUENCE</scope>
    <source>
        <strain evidence="1">M10.9X</strain>
    </source>
</reference>
<organism evidence="1 2">
    <name type="scientific">Sagittula salina</name>
    <dbReference type="NCBI Taxonomy" id="2820268"/>
    <lineage>
        <taxon>Bacteria</taxon>
        <taxon>Pseudomonadati</taxon>
        <taxon>Pseudomonadota</taxon>
        <taxon>Alphaproteobacteria</taxon>
        <taxon>Rhodobacterales</taxon>
        <taxon>Roseobacteraceae</taxon>
        <taxon>Sagittula</taxon>
    </lineage>
</organism>
<protein>
    <submittedName>
        <fullName evidence="1">STAS/SEC14 domain-containing protein</fullName>
    </submittedName>
</protein>
<gene>
    <name evidence="1" type="ORF">J5474_01995</name>
</gene>
<dbReference type="SUPFAM" id="SSF52091">
    <property type="entry name" value="SpoIIaa-like"/>
    <property type="match status" value="2"/>
</dbReference>
<evidence type="ECO:0000313" key="1">
    <source>
        <dbReference type="EMBL" id="MBP0481265.1"/>
    </source>
</evidence>
<proteinExistence type="predicted"/>
<dbReference type="EMBL" id="JAGISH010000001">
    <property type="protein sequence ID" value="MBP0481265.1"/>
    <property type="molecule type" value="Genomic_DNA"/>
</dbReference>
<dbReference type="InterPro" id="IPR038396">
    <property type="entry name" value="SpoIIAA-like_sf"/>
</dbReference>
<dbReference type="Gene3D" id="3.40.50.10600">
    <property type="entry name" value="SpoIIaa-like domains"/>
    <property type="match status" value="2"/>
</dbReference>
<evidence type="ECO:0000313" key="2">
    <source>
        <dbReference type="Proteomes" id="UP000675940"/>
    </source>
</evidence>